<comment type="caution">
    <text evidence="6">The sequence shown here is derived from an EMBL/GenBank/DDBJ whole genome shotgun (WGS) entry which is preliminary data.</text>
</comment>
<keyword evidence="6" id="KW-0489">Methyltransferase</keyword>
<keyword evidence="3" id="KW-0554">One-carbon metabolism</keyword>
<dbReference type="InterPro" id="IPR001085">
    <property type="entry name" value="Ser_HO-MeTrfase"/>
</dbReference>
<dbReference type="GO" id="GO:0032259">
    <property type="term" value="P:methylation"/>
    <property type="evidence" value="ECO:0007669"/>
    <property type="project" value="UniProtKB-KW"/>
</dbReference>
<dbReference type="HAMAP" id="MF_00051">
    <property type="entry name" value="SHMT"/>
    <property type="match status" value="1"/>
</dbReference>
<dbReference type="AlphaFoldDB" id="A0A7C5YXR3"/>
<sequence>MDKIFELIKKEEERQRKQLEMIPSENYVSRNVLRAVGSVLMNKYSEGQVRKRYYQGNLYIDKIEEIVKKKALKAFGLSDKDWSVNVQPVTGSIANLAVLTALLKQGEKILAMSLYDGGHLSHGWRLPNGKPVSLSSKIFKTSYYYVDPKSGVLNYEEIEKIAIKEKPKIIISGGTAYPREIDHKKMGEICKKVGAYYFADIAHEAGLIVAGVNQSPFPFAHVVTTTTRKTLRGPVGAIIFSRRKLAPLIDQAVFPGIQGGPQNHSIAGIGIALKEAMTPQFKEYAKQVVKNAKILADEMIKYGYDVKSGGTDKHLIVIDLRNKAINGKEAAIALEKANIIVNKNTVPGESGTPWEPSGIRMGTPAITSRGIKGNDIKKIAYWIHTVLSNIKDEKLIRKIANDVSTFASKFPLPGVDM</sequence>
<comment type="subcellular location">
    <subcellularLocation>
        <location evidence="3">Cytoplasm</location>
    </subcellularLocation>
</comment>
<feature type="domain" description="Serine hydroxymethyltransferase-like" evidence="5">
    <location>
        <begin position="3"/>
        <end position="383"/>
    </location>
</feature>
<dbReference type="InterPro" id="IPR039429">
    <property type="entry name" value="SHMT-like_dom"/>
</dbReference>
<dbReference type="InterPro" id="IPR015424">
    <property type="entry name" value="PyrdxlP-dep_Trfase"/>
</dbReference>
<comment type="caution">
    <text evidence="3">Lacks conserved residue(s) required for the propagation of feature annotation.</text>
</comment>
<dbReference type="UniPathway" id="UPA00193"/>
<keyword evidence="3" id="KW-0963">Cytoplasm</keyword>
<dbReference type="Pfam" id="PF00464">
    <property type="entry name" value="SHMT"/>
    <property type="match status" value="1"/>
</dbReference>
<comment type="subunit">
    <text evidence="3">Homodimer.</text>
</comment>
<dbReference type="Gene3D" id="3.40.640.10">
    <property type="entry name" value="Type I PLP-dependent aspartate aminotransferase-like (Major domain)"/>
    <property type="match status" value="1"/>
</dbReference>
<dbReference type="InterPro" id="IPR049943">
    <property type="entry name" value="Ser_HO-MeTrfase-like"/>
</dbReference>
<evidence type="ECO:0000259" key="5">
    <source>
        <dbReference type="Pfam" id="PF00464"/>
    </source>
</evidence>
<dbReference type="PIRSF" id="PIRSF000412">
    <property type="entry name" value="SHMT"/>
    <property type="match status" value="1"/>
</dbReference>
<dbReference type="InterPro" id="IPR015422">
    <property type="entry name" value="PyrdxlP-dep_Trfase_small"/>
</dbReference>
<dbReference type="PANTHER" id="PTHR11680:SF35">
    <property type="entry name" value="SERINE HYDROXYMETHYLTRANSFERASE 1"/>
    <property type="match status" value="1"/>
</dbReference>
<evidence type="ECO:0000256" key="3">
    <source>
        <dbReference type="HAMAP-Rule" id="MF_00051"/>
    </source>
</evidence>
<dbReference type="GO" id="GO:0035999">
    <property type="term" value="P:tetrahydrofolate interconversion"/>
    <property type="evidence" value="ECO:0007669"/>
    <property type="project" value="UniProtKB-UniRule"/>
</dbReference>
<comment type="catalytic activity">
    <reaction evidence="3">
        <text>(6R)-5,10-methylene-5,6,7,8-tetrahydrofolate + glycine + H2O = (6S)-5,6,7,8-tetrahydrofolate + L-serine</text>
        <dbReference type="Rhea" id="RHEA:15481"/>
        <dbReference type="ChEBI" id="CHEBI:15377"/>
        <dbReference type="ChEBI" id="CHEBI:15636"/>
        <dbReference type="ChEBI" id="CHEBI:33384"/>
        <dbReference type="ChEBI" id="CHEBI:57305"/>
        <dbReference type="ChEBI" id="CHEBI:57453"/>
        <dbReference type="EC" id="2.1.2.1"/>
    </reaction>
</comment>
<feature type="binding site" evidence="3">
    <location>
        <position position="114"/>
    </location>
    <ligand>
        <name>(6S)-5,6,7,8-tetrahydrofolate</name>
        <dbReference type="ChEBI" id="CHEBI:57453"/>
    </ligand>
</feature>
<evidence type="ECO:0000256" key="4">
    <source>
        <dbReference type="PIRSR" id="PIRSR000412-50"/>
    </source>
</evidence>
<protein>
    <recommendedName>
        <fullName evidence="3">Probable serine hydroxymethyltransferase</fullName>
        <shortName evidence="3">SHMT</shortName>
        <shortName evidence="3">Serine methylase</shortName>
        <ecNumber evidence="3">2.1.2.1</ecNumber>
    </recommendedName>
</protein>
<organism evidence="6">
    <name type="scientific">candidate division CPR3 bacterium</name>
    <dbReference type="NCBI Taxonomy" id="2268181"/>
    <lineage>
        <taxon>Bacteria</taxon>
        <taxon>Bacteria division CPR3</taxon>
    </lineage>
</organism>
<dbReference type="PANTHER" id="PTHR11680">
    <property type="entry name" value="SERINE HYDROXYMETHYLTRANSFERASE"/>
    <property type="match status" value="1"/>
</dbReference>
<evidence type="ECO:0000313" key="6">
    <source>
        <dbReference type="EMBL" id="HHR92280.1"/>
    </source>
</evidence>
<keyword evidence="3 6" id="KW-0808">Transferase</keyword>
<feature type="modified residue" description="N6-(pyridoxal phosphate)lysine" evidence="3 4">
    <location>
        <position position="229"/>
    </location>
</feature>
<comment type="similarity">
    <text evidence="3">Belongs to the SHMT family.</text>
</comment>
<evidence type="ECO:0000256" key="1">
    <source>
        <dbReference type="ARBA" id="ARBA00001933"/>
    </source>
</evidence>
<comment type="cofactor">
    <cofactor evidence="1 3 4">
        <name>pyridoxal 5'-phosphate</name>
        <dbReference type="ChEBI" id="CHEBI:597326"/>
    </cofactor>
</comment>
<accession>A0A7C5YXR3</accession>
<comment type="function">
    <text evidence="3">Catalyzes the reversible interconversion of serine and glycine with tetrahydrofolate (THF) serving as the one-carbon carrier. This reaction serves as the major source of one-carbon groups required for the biosynthesis of purines, thymidylate, methionine, and other important biomolecules.</text>
</comment>
<feature type="binding site" evidence="3">
    <location>
        <begin position="118"/>
        <end position="120"/>
    </location>
    <ligand>
        <name>(6S)-5,6,7,8-tetrahydrofolate</name>
        <dbReference type="ChEBI" id="CHEBI:57453"/>
    </ligand>
</feature>
<dbReference type="GO" id="GO:0004372">
    <property type="term" value="F:glycine hydroxymethyltransferase activity"/>
    <property type="evidence" value="ECO:0007669"/>
    <property type="project" value="UniProtKB-EC"/>
</dbReference>
<dbReference type="InterPro" id="IPR015421">
    <property type="entry name" value="PyrdxlP-dep_Trfase_major"/>
</dbReference>
<dbReference type="EMBL" id="DRVY01000060">
    <property type="protein sequence ID" value="HHR92280.1"/>
    <property type="molecule type" value="Genomic_DNA"/>
</dbReference>
<proteinExistence type="inferred from homology"/>
<dbReference type="GO" id="GO:0005737">
    <property type="term" value="C:cytoplasm"/>
    <property type="evidence" value="ECO:0007669"/>
    <property type="project" value="UniProtKB-SubCell"/>
</dbReference>
<dbReference type="NCBIfam" id="NF000586">
    <property type="entry name" value="PRK00011.1"/>
    <property type="match status" value="1"/>
</dbReference>
<dbReference type="Gene3D" id="3.90.1150.10">
    <property type="entry name" value="Aspartate Aminotransferase, domain 1"/>
    <property type="match status" value="1"/>
</dbReference>
<dbReference type="GO" id="GO:0030170">
    <property type="term" value="F:pyridoxal phosphate binding"/>
    <property type="evidence" value="ECO:0007669"/>
    <property type="project" value="UniProtKB-UniRule"/>
</dbReference>
<keyword evidence="2 3" id="KW-0663">Pyridoxal phosphate</keyword>
<name>A0A7C5YXR3_UNCC3</name>
<dbReference type="SUPFAM" id="SSF53383">
    <property type="entry name" value="PLP-dependent transferases"/>
    <property type="match status" value="1"/>
</dbReference>
<dbReference type="EC" id="2.1.2.1" evidence="3"/>
<gene>
    <name evidence="3" type="primary">glyA</name>
    <name evidence="6" type="ORF">ENL96_02090</name>
</gene>
<reference evidence="6" key="1">
    <citation type="journal article" date="2020" name="mSystems">
        <title>Genome- and Community-Level Interaction Insights into Carbon Utilization and Element Cycling Functions of Hydrothermarchaeota in Hydrothermal Sediment.</title>
        <authorList>
            <person name="Zhou Z."/>
            <person name="Liu Y."/>
            <person name="Xu W."/>
            <person name="Pan J."/>
            <person name="Luo Z.H."/>
            <person name="Li M."/>
        </authorList>
    </citation>
    <scope>NUCLEOTIDE SEQUENCE [LARGE SCALE GENOMIC DNA]</scope>
    <source>
        <strain evidence="6">SpSt-1042</strain>
    </source>
</reference>
<comment type="pathway">
    <text evidence="3">One-carbon metabolism; tetrahydrofolate interconversion.</text>
</comment>
<dbReference type="GO" id="GO:0008168">
    <property type="term" value="F:methyltransferase activity"/>
    <property type="evidence" value="ECO:0007669"/>
    <property type="project" value="UniProtKB-KW"/>
</dbReference>
<dbReference type="CDD" id="cd00378">
    <property type="entry name" value="SHMT"/>
    <property type="match status" value="1"/>
</dbReference>
<evidence type="ECO:0000256" key="2">
    <source>
        <dbReference type="ARBA" id="ARBA00022898"/>
    </source>
</evidence>
<dbReference type="GO" id="GO:0019264">
    <property type="term" value="P:glycine biosynthetic process from serine"/>
    <property type="evidence" value="ECO:0007669"/>
    <property type="project" value="InterPro"/>
</dbReference>